<accession>A0A3B1KBP9</accession>
<reference evidence="7" key="4">
    <citation type="submission" date="2025-09" db="UniProtKB">
        <authorList>
            <consortium name="Ensembl"/>
        </authorList>
    </citation>
    <scope>IDENTIFICATION</scope>
</reference>
<dbReference type="GO" id="GO:0016020">
    <property type="term" value="C:membrane"/>
    <property type="evidence" value="ECO:0007669"/>
    <property type="project" value="UniProtKB-SubCell"/>
</dbReference>
<proteinExistence type="predicted"/>
<evidence type="ECO:0000256" key="3">
    <source>
        <dbReference type="ARBA" id="ARBA00022989"/>
    </source>
</evidence>
<keyword evidence="4 6" id="KW-0472">Membrane</keyword>
<protein>
    <submittedName>
        <fullName evidence="7">Tetraspanin-31-A</fullName>
    </submittedName>
</protein>
<dbReference type="GeneTree" id="ENSGT00940000160351"/>
<dbReference type="Pfam" id="PF00335">
    <property type="entry name" value="Tetraspanin"/>
    <property type="match status" value="1"/>
</dbReference>
<evidence type="ECO:0000256" key="5">
    <source>
        <dbReference type="SAM" id="MobiDB-lite"/>
    </source>
</evidence>
<reference evidence="8" key="1">
    <citation type="submission" date="2013-03" db="EMBL/GenBank/DDBJ databases">
        <authorList>
            <person name="Jeffery W."/>
            <person name="Warren W."/>
            <person name="Wilson R.K."/>
        </authorList>
    </citation>
    <scope>NUCLEOTIDE SEQUENCE</scope>
    <source>
        <strain evidence="8">female</strain>
    </source>
</reference>
<keyword evidence="8" id="KW-1185">Reference proteome</keyword>
<feature type="transmembrane region" description="Helical" evidence="6">
    <location>
        <begin position="12"/>
        <end position="33"/>
    </location>
</feature>
<evidence type="ECO:0000313" key="7">
    <source>
        <dbReference type="Ensembl" id="ENSAMXP00000051873.1"/>
    </source>
</evidence>
<dbReference type="Ensembl" id="ENSAMXT00000046113.1">
    <property type="protein sequence ID" value="ENSAMXP00000051873.1"/>
    <property type="gene ID" value="ENSAMXG00000029780.1"/>
</dbReference>
<evidence type="ECO:0000256" key="4">
    <source>
        <dbReference type="ARBA" id="ARBA00023136"/>
    </source>
</evidence>
<dbReference type="STRING" id="7994.ENSAMXP00000051873"/>
<dbReference type="AlphaFoldDB" id="A0A3B1KBP9"/>
<evidence type="ECO:0000256" key="1">
    <source>
        <dbReference type="ARBA" id="ARBA00004141"/>
    </source>
</evidence>
<evidence type="ECO:0000256" key="2">
    <source>
        <dbReference type="ARBA" id="ARBA00022692"/>
    </source>
</evidence>
<comment type="subcellular location">
    <subcellularLocation>
        <location evidence="1">Membrane</location>
        <topology evidence="1">Multi-pass membrane protein</topology>
    </subcellularLocation>
</comment>
<dbReference type="InParanoid" id="A0A3B1KBP9"/>
<reference evidence="7" key="3">
    <citation type="submission" date="2025-08" db="UniProtKB">
        <authorList>
            <consortium name="Ensembl"/>
        </authorList>
    </citation>
    <scope>IDENTIFICATION</scope>
</reference>
<dbReference type="PRINTS" id="PR00259">
    <property type="entry name" value="TMFOUR"/>
</dbReference>
<keyword evidence="2 6" id="KW-0812">Transmembrane</keyword>
<organism evidence="7 8">
    <name type="scientific">Astyanax mexicanus</name>
    <name type="common">Blind cave fish</name>
    <name type="synonym">Astyanax fasciatus mexicanus</name>
    <dbReference type="NCBI Taxonomy" id="7994"/>
    <lineage>
        <taxon>Eukaryota</taxon>
        <taxon>Metazoa</taxon>
        <taxon>Chordata</taxon>
        <taxon>Craniata</taxon>
        <taxon>Vertebrata</taxon>
        <taxon>Euteleostomi</taxon>
        <taxon>Actinopterygii</taxon>
        <taxon>Neopterygii</taxon>
        <taxon>Teleostei</taxon>
        <taxon>Ostariophysi</taxon>
        <taxon>Characiformes</taxon>
        <taxon>Characoidei</taxon>
        <taxon>Acestrorhamphidae</taxon>
        <taxon>Acestrorhamphinae</taxon>
        <taxon>Astyanax</taxon>
    </lineage>
</organism>
<dbReference type="Proteomes" id="UP000018467">
    <property type="component" value="Unassembled WGS sequence"/>
</dbReference>
<name>A0A3B1KBP9_ASTMX</name>
<dbReference type="InterPro" id="IPR018499">
    <property type="entry name" value="Tetraspanin/Peripherin"/>
</dbReference>
<feature type="transmembrane region" description="Helical" evidence="6">
    <location>
        <begin position="45"/>
        <end position="66"/>
    </location>
</feature>
<reference evidence="8" key="2">
    <citation type="journal article" date="2014" name="Nat. Commun.">
        <title>The cavefish genome reveals candidate genes for eye loss.</title>
        <authorList>
            <person name="McGaugh S.E."/>
            <person name="Gross J.B."/>
            <person name="Aken B."/>
            <person name="Blin M."/>
            <person name="Borowsky R."/>
            <person name="Chalopin D."/>
            <person name="Hinaux H."/>
            <person name="Jeffery W.R."/>
            <person name="Keene A."/>
            <person name="Ma L."/>
            <person name="Minx P."/>
            <person name="Murphy D."/>
            <person name="O'Quin K.E."/>
            <person name="Retaux S."/>
            <person name="Rohner N."/>
            <person name="Searle S.M."/>
            <person name="Stahl B.A."/>
            <person name="Tabin C."/>
            <person name="Volff J.N."/>
            <person name="Yoshizawa M."/>
            <person name="Warren W.C."/>
        </authorList>
    </citation>
    <scope>NUCLEOTIDE SEQUENCE [LARGE SCALE GENOMIC DNA]</scope>
    <source>
        <strain evidence="8">female</strain>
    </source>
</reference>
<keyword evidence="3 6" id="KW-1133">Transmembrane helix</keyword>
<feature type="transmembrane region" description="Helical" evidence="6">
    <location>
        <begin position="175"/>
        <end position="195"/>
    </location>
</feature>
<evidence type="ECO:0000313" key="8">
    <source>
        <dbReference type="Proteomes" id="UP000018467"/>
    </source>
</evidence>
<evidence type="ECO:0000256" key="6">
    <source>
        <dbReference type="SAM" id="Phobius"/>
    </source>
</evidence>
<dbReference type="Bgee" id="ENSAMXG00000029780">
    <property type="expression patterns" value="Expressed in intestine"/>
</dbReference>
<sequence length="225" mass="24923">MVNIGFLCLRSILCALNVVYMMLGVLLMGLAVWSRGFTLVVSVNIISGVLMVAVVLLLVSILGFVGTLKHHQILLFCYMVLLSFVFLFQFGVSCSCFAFNREQQERVLGRSWAGMSSDGRRSLEQRLDCCGLNNRTQNREFNLDASLCTAACKVRGRCFQCGDLILQHGGETLKILGGIGLFFSFSLILAVWLVLQYRNQKDPQFSAPSQIPLRTGPAGHSLTEE</sequence>
<feature type="region of interest" description="Disordered" evidence="5">
    <location>
        <begin position="204"/>
        <end position="225"/>
    </location>
</feature>
<feature type="transmembrane region" description="Helical" evidence="6">
    <location>
        <begin position="73"/>
        <end position="100"/>
    </location>
</feature>